<feature type="compositionally biased region" description="Basic and acidic residues" evidence="1">
    <location>
        <begin position="428"/>
        <end position="437"/>
    </location>
</feature>
<comment type="caution">
    <text evidence="2">The sequence shown here is derived from an EMBL/GenBank/DDBJ whole genome shotgun (WGS) entry which is preliminary data.</text>
</comment>
<gene>
    <name evidence="2" type="ORF">FB45DRAFT_46065</name>
</gene>
<feature type="compositionally biased region" description="Acidic residues" evidence="1">
    <location>
        <begin position="59"/>
        <end position="70"/>
    </location>
</feature>
<feature type="compositionally biased region" description="Basic residues" evidence="1">
    <location>
        <begin position="356"/>
        <end position="369"/>
    </location>
</feature>
<feature type="region of interest" description="Disordered" evidence="1">
    <location>
        <begin position="490"/>
        <end position="572"/>
    </location>
</feature>
<sequence>MSGHPRHIHIVWVLWQHETHGKNLRKLYQRQYKVDADGEEQEEGVDPVVVSAEPVQESAEGENAEVDENQLEEHEKLGAAGEKPEEESSGGGDEEDDADVQEAGDRDGQGMGRADRKAVGEKAEGESSGGGDEEDDDADVQEDGDGDGQGMGRAGPVNRKFRVGQLYLQGLNKEERDDVYALREADYQARLAAYQRELTGVAALDAEELSERRAHAEAISQPALAALCQQMGCKGLLLMADLVKDEKGDRVFMSMVSEGELPNHTGVKFRQWAPERSQAAMQAFADFLVAMDHDSQGILKSVTDAGPPAATATPSVCSACTGKMIPMPAAKEGAADPPPLHKTTPPPVPKEDALVRKKAVGKRGGKRKRREEEAEAEESGVEEDEEDQGDFEGNDEEEEEEEMQEEMPSTPPRVADPRPGLPSPLVREAGRLQEPHRSAAVSSWNAFAPFELRAASNHVRNRELMDALEVTGGAAALGVGKKAVDLSRPKPKFAGRVSNSSVQATRSSSRLSLTSTSGHPGEESPLAPSDNPSLDENGAPPAVSLQPNGETALPPPNPSVHQNDITPSINEPVAPSINPLAVIPALDEDVTLPPPLETTLPPRDKSPSGEPAAPNSLPASPSPLPVTMPEKFEVVLAQFRTEDIKSSRWGELVNEWLVLETAAGFEEKGPALPAKGRPEAVHWWVHRNRRTKHPFPTLLDSEDASDLFYLETVKWWLAVNPDWRKVGVQTQTEFLRQGLAKNVDGDLDPLYSGLNGLTSVVACLLWWYRVEKVPEGSEMWHQMVDDVLWVLTEKLRALHSKRGASEPDESPSTKRARK</sequence>
<feature type="compositionally biased region" description="Acidic residues" evidence="1">
    <location>
        <begin position="131"/>
        <end position="146"/>
    </location>
</feature>
<dbReference type="EMBL" id="JARKIF010000010">
    <property type="protein sequence ID" value="KAJ7628918.1"/>
    <property type="molecule type" value="Genomic_DNA"/>
</dbReference>
<proteinExistence type="predicted"/>
<evidence type="ECO:0000256" key="1">
    <source>
        <dbReference type="SAM" id="MobiDB-lite"/>
    </source>
</evidence>
<feature type="compositionally biased region" description="Pro residues" evidence="1">
    <location>
        <begin position="336"/>
        <end position="348"/>
    </location>
</feature>
<organism evidence="2 3">
    <name type="scientific">Roridomyces roridus</name>
    <dbReference type="NCBI Taxonomy" id="1738132"/>
    <lineage>
        <taxon>Eukaryota</taxon>
        <taxon>Fungi</taxon>
        <taxon>Dikarya</taxon>
        <taxon>Basidiomycota</taxon>
        <taxon>Agaricomycotina</taxon>
        <taxon>Agaricomycetes</taxon>
        <taxon>Agaricomycetidae</taxon>
        <taxon>Agaricales</taxon>
        <taxon>Marasmiineae</taxon>
        <taxon>Mycenaceae</taxon>
        <taxon>Roridomyces</taxon>
    </lineage>
</organism>
<dbReference type="Proteomes" id="UP001221142">
    <property type="component" value="Unassembled WGS sequence"/>
</dbReference>
<evidence type="ECO:0000313" key="3">
    <source>
        <dbReference type="Proteomes" id="UP001221142"/>
    </source>
</evidence>
<feature type="compositionally biased region" description="Basic and acidic residues" evidence="1">
    <location>
        <begin position="103"/>
        <end position="125"/>
    </location>
</feature>
<name>A0AAD7BSD0_9AGAR</name>
<feature type="compositionally biased region" description="Acidic residues" evidence="1">
    <location>
        <begin position="84"/>
        <end position="102"/>
    </location>
</feature>
<keyword evidence="3" id="KW-1185">Reference proteome</keyword>
<feature type="region of interest" description="Disordered" evidence="1">
    <location>
        <begin position="590"/>
        <end position="625"/>
    </location>
</feature>
<feature type="compositionally biased region" description="Acidic residues" evidence="1">
    <location>
        <begin position="373"/>
        <end position="405"/>
    </location>
</feature>
<reference evidence="2" key="1">
    <citation type="submission" date="2023-03" db="EMBL/GenBank/DDBJ databases">
        <title>Massive genome expansion in bonnet fungi (Mycena s.s.) driven by repeated elements and novel gene families across ecological guilds.</title>
        <authorList>
            <consortium name="Lawrence Berkeley National Laboratory"/>
            <person name="Harder C.B."/>
            <person name="Miyauchi S."/>
            <person name="Viragh M."/>
            <person name="Kuo A."/>
            <person name="Thoen E."/>
            <person name="Andreopoulos B."/>
            <person name="Lu D."/>
            <person name="Skrede I."/>
            <person name="Drula E."/>
            <person name="Henrissat B."/>
            <person name="Morin E."/>
            <person name="Kohler A."/>
            <person name="Barry K."/>
            <person name="LaButti K."/>
            <person name="Morin E."/>
            <person name="Salamov A."/>
            <person name="Lipzen A."/>
            <person name="Mereny Z."/>
            <person name="Hegedus B."/>
            <person name="Baldrian P."/>
            <person name="Stursova M."/>
            <person name="Weitz H."/>
            <person name="Taylor A."/>
            <person name="Grigoriev I.V."/>
            <person name="Nagy L.G."/>
            <person name="Martin F."/>
            <person name="Kauserud H."/>
        </authorList>
    </citation>
    <scope>NUCLEOTIDE SEQUENCE</scope>
    <source>
        <strain evidence="2">9284</strain>
    </source>
</reference>
<protein>
    <submittedName>
        <fullName evidence="2">Uncharacterized protein</fullName>
    </submittedName>
</protein>
<evidence type="ECO:0000313" key="2">
    <source>
        <dbReference type="EMBL" id="KAJ7628918.1"/>
    </source>
</evidence>
<dbReference type="AlphaFoldDB" id="A0AAD7BSD0"/>
<feature type="compositionally biased region" description="Low complexity" evidence="1">
    <location>
        <begin position="505"/>
        <end position="517"/>
    </location>
</feature>
<feature type="region of interest" description="Disordered" evidence="1">
    <location>
        <begin position="38"/>
        <end position="156"/>
    </location>
</feature>
<feature type="compositionally biased region" description="Polar residues" evidence="1">
    <location>
        <begin position="559"/>
        <end position="569"/>
    </location>
</feature>
<accession>A0AAD7BSD0</accession>
<feature type="region of interest" description="Disordered" evidence="1">
    <location>
        <begin position="328"/>
        <end position="437"/>
    </location>
</feature>